<reference evidence="2 3" key="3">
    <citation type="journal article" name="Genome Announc.">
        <title>Improved Draft Genome Sequence of Clostridium pasteurianum Strain ATCC 6013 (DSM 525) Using a Hybrid Next-Generation Sequencing Approach.</title>
        <authorList>
            <person name="Pyne M.E."/>
            <person name="Utturkar S."/>
            <person name="Brown S.D."/>
            <person name="Moo-Young M."/>
            <person name="Chung D.A."/>
            <person name="Chou C.P."/>
        </authorList>
    </citation>
    <scope>NUCLEOTIDE SEQUENCE [LARGE SCALE GENOMIC DNA]</scope>
    <source>
        <strain evidence="2 3">ATCC 6013</strain>
    </source>
</reference>
<evidence type="ECO:0000313" key="1">
    <source>
        <dbReference type="EMBL" id="AJA51241.1"/>
    </source>
</evidence>
<proteinExistence type="predicted"/>
<reference evidence="2" key="2">
    <citation type="submission" date="2015-10" db="EMBL/GenBank/DDBJ databases">
        <title>Improved Draft Genome Sequence of Clostridium pasteurianum Strain ATCC 6013 (DSM 525) Using a Hybrid Next-Generation Sequencing Approach.</title>
        <authorList>
            <person name="Pyne M.E."/>
            <person name="Utturkar S.M."/>
            <person name="Brown S.D."/>
            <person name="Moo-Young M."/>
            <person name="Chung D.A."/>
            <person name="Chou P.C."/>
        </authorList>
    </citation>
    <scope>NUCLEOTIDE SEQUENCE</scope>
    <source>
        <strain evidence="2">ATCC 6013</strain>
    </source>
</reference>
<dbReference type="AlphaFoldDB" id="A0A0H3J5S6"/>
<sequence>MNIDEKHKKIIEVVKNKLTCSAHNLDHVFRVYNCYVSNYLILKKSNYFSLKLVIMW</sequence>
<keyword evidence="4" id="KW-1185">Reference proteome</keyword>
<dbReference type="KEGG" id="cpat:CLPA_c11530"/>
<organism evidence="1 4">
    <name type="scientific">Clostridium pasteurianum DSM 525 = ATCC 6013</name>
    <dbReference type="NCBI Taxonomy" id="1262449"/>
    <lineage>
        <taxon>Bacteria</taxon>
        <taxon>Bacillati</taxon>
        <taxon>Bacillota</taxon>
        <taxon>Clostridia</taxon>
        <taxon>Eubacteriales</taxon>
        <taxon>Clostridiaceae</taxon>
        <taxon>Clostridium</taxon>
    </lineage>
</organism>
<dbReference type="EMBL" id="JPGY02000001">
    <property type="protein sequence ID" value="KRU12751.1"/>
    <property type="molecule type" value="Genomic_DNA"/>
</dbReference>
<dbReference type="EMBL" id="CP009268">
    <property type="protein sequence ID" value="AJA51241.1"/>
    <property type="molecule type" value="Genomic_DNA"/>
</dbReference>
<evidence type="ECO:0000313" key="2">
    <source>
        <dbReference type="EMBL" id="KRU12751.1"/>
    </source>
</evidence>
<gene>
    <name evidence="1" type="ORF">CLPA_c11530</name>
    <name evidence="2" type="ORF">CP6013_01999</name>
</gene>
<evidence type="ECO:0000313" key="3">
    <source>
        <dbReference type="Proteomes" id="UP000028042"/>
    </source>
</evidence>
<reference evidence="1 4" key="1">
    <citation type="journal article" date="2015" name="Genome Announc.">
        <title>Complete Genome Sequence of the Nitrogen-Fixing and Solvent-Producing Clostridium pasteurianum DSM 525.</title>
        <authorList>
            <person name="Poehlein A."/>
            <person name="Grosse-Honebrink A."/>
            <person name="Zhang Y."/>
            <person name="Minton N.P."/>
            <person name="Daniel R."/>
        </authorList>
    </citation>
    <scope>NUCLEOTIDE SEQUENCE [LARGE SCALE GENOMIC DNA]</scope>
    <source>
        <strain evidence="1">DSM 525</strain>
        <strain evidence="4">DSM 525 / ATCC 6013</strain>
    </source>
</reference>
<evidence type="ECO:0000313" key="4">
    <source>
        <dbReference type="Proteomes" id="UP000030905"/>
    </source>
</evidence>
<protein>
    <submittedName>
        <fullName evidence="1">Uncharacterized protein</fullName>
    </submittedName>
</protein>
<dbReference type="Proteomes" id="UP000030905">
    <property type="component" value="Chromosome"/>
</dbReference>
<dbReference type="Proteomes" id="UP000028042">
    <property type="component" value="Unassembled WGS sequence"/>
</dbReference>
<dbReference type="PATRIC" id="fig|1262449.7.peg.1171"/>
<dbReference type="KEGG" id="cpae:CPAST_c11530"/>
<name>A0A0H3J5S6_CLOPA</name>
<accession>A0A0H3J5S6</accession>